<proteinExistence type="predicted"/>
<dbReference type="InterPro" id="IPR050595">
    <property type="entry name" value="Bact_response_regulator"/>
</dbReference>
<dbReference type="RefSeq" id="WP_201274177.1">
    <property type="nucleotide sequence ID" value="NZ_VCMV01000024.1"/>
</dbReference>
<keyword evidence="2" id="KW-0805">Transcription regulation</keyword>
<evidence type="ECO:0000256" key="1">
    <source>
        <dbReference type="ARBA" id="ARBA00022553"/>
    </source>
</evidence>
<sequence length="136" mass="14864">MESYQTNAQSCGTSAAPCCLIVEDQVLIGMSVEAYLEEIGYEVVGPLTSSKAALDWLEENTPDFAILDYALADGSCSNLAAVLKARHVPFVIYSGHPRSLDEGLEMQDVPWIEKPAARMEIIKAIERLPVRGPLPR</sequence>
<dbReference type="InterPro" id="IPR001789">
    <property type="entry name" value="Sig_transdc_resp-reg_receiver"/>
</dbReference>
<dbReference type="PANTHER" id="PTHR44591">
    <property type="entry name" value="STRESS RESPONSE REGULATOR PROTEIN 1"/>
    <property type="match status" value="1"/>
</dbReference>
<organism evidence="6 7">
    <name type="scientific">Microvirga brassicacearum</name>
    <dbReference type="NCBI Taxonomy" id="2580413"/>
    <lineage>
        <taxon>Bacteria</taxon>
        <taxon>Pseudomonadati</taxon>
        <taxon>Pseudomonadota</taxon>
        <taxon>Alphaproteobacteria</taxon>
        <taxon>Hyphomicrobiales</taxon>
        <taxon>Methylobacteriaceae</taxon>
        <taxon>Microvirga</taxon>
    </lineage>
</organism>
<dbReference type="PROSITE" id="PS50110">
    <property type="entry name" value="RESPONSE_REGULATORY"/>
    <property type="match status" value="1"/>
</dbReference>
<dbReference type="GO" id="GO:0000160">
    <property type="term" value="P:phosphorelay signal transduction system"/>
    <property type="evidence" value="ECO:0007669"/>
    <property type="project" value="InterPro"/>
</dbReference>
<dbReference type="SMART" id="SM00448">
    <property type="entry name" value="REC"/>
    <property type="match status" value="1"/>
</dbReference>
<feature type="domain" description="Response regulatory" evidence="5">
    <location>
        <begin position="18"/>
        <end position="129"/>
    </location>
</feature>
<dbReference type="Pfam" id="PF00072">
    <property type="entry name" value="Response_reg"/>
    <property type="match status" value="1"/>
</dbReference>
<reference evidence="6 7" key="1">
    <citation type="journal article" date="2019" name="Microorganisms">
        <title>Genome Insights into the Novel Species Microvirga brassicacearum, a Rapeseed Endophyte with Biotechnological Potential.</title>
        <authorList>
            <person name="Jimenez-Gomez A."/>
            <person name="Saati-Santamaria Z."/>
            <person name="Igual J.M."/>
            <person name="Rivas R."/>
            <person name="Mateos P.F."/>
            <person name="Garcia-Fraile P."/>
        </authorList>
    </citation>
    <scope>NUCLEOTIDE SEQUENCE [LARGE SCALE GENOMIC DNA]</scope>
    <source>
        <strain evidence="6 7">CDVBN77</strain>
    </source>
</reference>
<evidence type="ECO:0000256" key="4">
    <source>
        <dbReference type="PROSITE-ProRule" id="PRU00169"/>
    </source>
</evidence>
<dbReference type="InterPro" id="IPR011006">
    <property type="entry name" value="CheY-like_superfamily"/>
</dbReference>
<keyword evidence="1 4" id="KW-0597">Phosphoprotein</keyword>
<dbReference type="PANTHER" id="PTHR44591:SF3">
    <property type="entry name" value="RESPONSE REGULATORY DOMAIN-CONTAINING PROTEIN"/>
    <property type="match status" value="1"/>
</dbReference>
<dbReference type="AlphaFoldDB" id="A0A5N3P916"/>
<keyword evidence="7" id="KW-1185">Reference proteome</keyword>
<feature type="modified residue" description="4-aspartylphosphate" evidence="4">
    <location>
        <position position="68"/>
    </location>
</feature>
<dbReference type="Gene3D" id="3.40.50.2300">
    <property type="match status" value="1"/>
</dbReference>
<evidence type="ECO:0000259" key="5">
    <source>
        <dbReference type="PROSITE" id="PS50110"/>
    </source>
</evidence>
<evidence type="ECO:0000256" key="2">
    <source>
        <dbReference type="ARBA" id="ARBA00023015"/>
    </source>
</evidence>
<evidence type="ECO:0000313" key="7">
    <source>
        <dbReference type="Proteomes" id="UP000325684"/>
    </source>
</evidence>
<protein>
    <submittedName>
        <fullName evidence="6">Response regulator</fullName>
    </submittedName>
</protein>
<evidence type="ECO:0000313" key="6">
    <source>
        <dbReference type="EMBL" id="KAB0266213.1"/>
    </source>
</evidence>
<dbReference type="Proteomes" id="UP000325684">
    <property type="component" value="Unassembled WGS sequence"/>
</dbReference>
<accession>A0A5N3P916</accession>
<dbReference type="SUPFAM" id="SSF52172">
    <property type="entry name" value="CheY-like"/>
    <property type="match status" value="1"/>
</dbReference>
<keyword evidence="3" id="KW-0804">Transcription</keyword>
<dbReference type="EMBL" id="VCMV01000024">
    <property type="protein sequence ID" value="KAB0266213.1"/>
    <property type="molecule type" value="Genomic_DNA"/>
</dbReference>
<comment type="caution">
    <text evidence="6">The sequence shown here is derived from an EMBL/GenBank/DDBJ whole genome shotgun (WGS) entry which is preliminary data.</text>
</comment>
<name>A0A5N3P916_9HYPH</name>
<evidence type="ECO:0000256" key="3">
    <source>
        <dbReference type="ARBA" id="ARBA00023163"/>
    </source>
</evidence>
<gene>
    <name evidence="6" type="ORF">FEZ63_15775</name>
</gene>